<keyword evidence="3" id="KW-0597">Phosphoprotein</keyword>
<name>R4YSW8_OLEAN</name>
<dbReference type="CDD" id="cd00082">
    <property type="entry name" value="HisKA"/>
    <property type="match status" value="1"/>
</dbReference>
<evidence type="ECO:0000256" key="5">
    <source>
        <dbReference type="ARBA" id="ARBA00022741"/>
    </source>
</evidence>
<dbReference type="InterPro" id="IPR013655">
    <property type="entry name" value="PAS_fold_3"/>
</dbReference>
<dbReference type="EMBL" id="FO203512">
    <property type="protein sequence ID" value="CCK75324.1"/>
    <property type="molecule type" value="Genomic_DNA"/>
</dbReference>
<dbReference type="InterPro" id="IPR036097">
    <property type="entry name" value="HisK_dim/P_sf"/>
</dbReference>
<dbReference type="Proteomes" id="UP000032749">
    <property type="component" value="Chromosome"/>
</dbReference>
<evidence type="ECO:0000256" key="8">
    <source>
        <dbReference type="ARBA" id="ARBA00023012"/>
    </source>
</evidence>
<dbReference type="Pfam" id="PF02518">
    <property type="entry name" value="HATPase_c"/>
    <property type="match status" value="1"/>
</dbReference>
<keyword evidence="15" id="KW-1185">Reference proteome</keyword>
<evidence type="ECO:0000313" key="15">
    <source>
        <dbReference type="Proteomes" id="UP000032749"/>
    </source>
</evidence>
<dbReference type="Gene3D" id="3.30.565.10">
    <property type="entry name" value="Histidine kinase-like ATPase, C-terminal domain"/>
    <property type="match status" value="1"/>
</dbReference>
<dbReference type="InterPro" id="IPR005467">
    <property type="entry name" value="His_kinase_dom"/>
</dbReference>
<evidence type="ECO:0000313" key="14">
    <source>
        <dbReference type="EMBL" id="CCK75324.1"/>
    </source>
</evidence>
<dbReference type="InterPro" id="IPR006189">
    <property type="entry name" value="CHASE_dom"/>
</dbReference>
<dbReference type="PROSITE" id="PS50109">
    <property type="entry name" value="HIS_KIN"/>
    <property type="match status" value="1"/>
</dbReference>
<dbReference type="STRING" id="698738.OLEAN_C11480"/>
<dbReference type="EC" id="2.7.13.3" evidence="2"/>
<keyword evidence="8" id="KW-0902">Two-component regulatory system</keyword>
<dbReference type="InterPro" id="IPR003661">
    <property type="entry name" value="HisK_dim/P_dom"/>
</dbReference>
<evidence type="ECO:0000256" key="9">
    <source>
        <dbReference type="SAM" id="Phobius"/>
    </source>
</evidence>
<dbReference type="PATRIC" id="fig|698738.3.peg.1193"/>
<evidence type="ECO:0000256" key="4">
    <source>
        <dbReference type="ARBA" id="ARBA00022679"/>
    </source>
</evidence>
<dbReference type="Pfam" id="PF00512">
    <property type="entry name" value="HisKA"/>
    <property type="match status" value="1"/>
</dbReference>
<dbReference type="NCBIfam" id="TIGR00229">
    <property type="entry name" value="sensory_box"/>
    <property type="match status" value="2"/>
</dbReference>
<feature type="domain" description="PAC" evidence="12">
    <location>
        <begin position="225"/>
        <end position="277"/>
    </location>
</feature>
<gene>
    <name evidence="14" type="ORF">OLEAN_C11480</name>
</gene>
<keyword evidence="7" id="KW-0067">ATP-binding</keyword>
<dbReference type="InterPro" id="IPR000014">
    <property type="entry name" value="PAS"/>
</dbReference>
<dbReference type="PRINTS" id="PR00344">
    <property type="entry name" value="BCTRLSENSOR"/>
</dbReference>
<organism evidence="14 15">
    <name type="scientific">Oleispira antarctica RB-8</name>
    <dbReference type="NCBI Taxonomy" id="698738"/>
    <lineage>
        <taxon>Bacteria</taxon>
        <taxon>Pseudomonadati</taxon>
        <taxon>Pseudomonadota</taxon>
        <taxon>Gammaproteobacteria</taxon>
        <taxon>Oceanospirillales</taxon>
        <taxon>Oceanospirillaceae</taxon>
        <taxon>Oleispira</taxon>
    </lineage>
</organism>
<feature type="domain" description="PAS" evidence="11">
    <location>
        <begin position="176"/>
        <end position="222"/>
    </location>
</feature>
<evidence type="ECO:0000256" key="6">
    <source>
        <dbReference type="ARBA" id="ARBA00022777"/>
    </source>
</evidence>
<keyword evidence="9" id="KW-1133">Transmembrane helix</keyword>
<feature type="domain" description="PAS" evidence="11">
    <location>
        <begin position="278"/>
        <end position="348"/>
    </location>
</feature>
<dbReference type="InterPro" id="IPR035965">
    <property type="entry name" value="PAS-like_dom_sf"/>
</dbReference>
<evidence type="ECO:0000256" key="2">
    <source>
        <dbReference type="ARBA" id="ARBA00012438"/>
    </source>
</evidence>
<dbReference type="InterPro" id="IPR004358">
    <property type="entry name" value="Sig_transdc_His_kin-like_C"/>
</dbReference>
<dbReference type="Gene3D" id="3.30.450.20">
    <property type="entry name" value="PAS domain"/>
    <property type="match status" value="2"/>
</dbReference>
<keyword evidence="5" id="KW-0547">Nucleotide-binding</keyword>
<dbReference type="Pfam" id="PF13426">
    <property type="entry name" value="PAS_9"/>
    <property type="match status" value="1"/>
</dbReference>
<feature type="transmembrane region" description="Helical" evidence="9">
    <location>
        <begin position="116"/>
        <end position="136"/>
    </location>
</feature>
<keyword evidence="9" id="KW-0812">Transmembrane</keyword>
<dbReference type="SUPFAM" id="SSF55874">
    <property type="entry name" value="ATPase domain of HSP90 chaperone/DNA topoisomerase II/histidine kinase"/>
    <property type="match status" value="1"/>
</dbReference>
<dbReference type="GO" id="GO:0000155">
    <property type="term" value="F:phosphorelay sensor kinase activity"/>
    <property type="evidence" value="ECO:0007669"/>
    <property type="project" value="InterPro"/>
</dbReference>
<feature type="domain" description="Histidine kinase" evidence="10">
    <location>
        <begin position="425"/>
        <end position="638"/>
    </location>
</feature>
<accession>R4YSW8</accession>
<dbReference type="PROSITE" id="PS50839">
    <property type="entry name" value="CHASE"/>
    <property type="match status" value="1"/>
</dbReference>
<dbReference type="AlphaFoldDB" id="R4YSW8"/>
<dbReference type="PANTHER" id="PTHR43065:SF10">
    <property type="entry name" value="PEROXIDE STRESS-ACTIVATED HISTIDINE KINASE MAK3"/>
    <property type="match status" value="1"/>
</dbReference>
<reference evidence="14 15" key="1">
    <citation type="journal article" date="2013" name="Nat. Commun.">
        <title>Genome sequence and functional genomic analysis of the oil-degrading bacterium Oleispira antarctica.</title>
        <authorList>
            <person name="Kube M."/>
            <person name="Chernikova T.N."/>
            <person name="Al-Ramahi Y."/>
            <person name="Beloqui A."/>
            <person name="Lopez-Cortez N."/>
            <person name="Guazzaroni M.E."/>
            <person name="Heipieper H.J."/>
            <person name="Klages S."/>
            <person name="Kotsyurbenko O.R."/>
            <person name="Langer I."/>
            <person name="Nechitaylo T.Y."/>
            <person name="Lunsdorf H."/>
            <person name="Fernandez M."/>
            <person name="Juarez S."/>
            <person name="Ciordia S."/>
            <person name="Singer A."/>
            <person name="Kagan O."/>
            <person name="Egorova O."/>
            <person name="Petit P.A."/>
            <person name="Stogios P."/>
            <person name="Kim Y."/>
            <person name="Tchigvintsev A."/>
            <person name="Flick R."/>
            <person name="Denaro R."/>
            <person name="Genovese M."/>
            <person name="Albar J.P."/>
            <person name="Reva O.N."/>
            <person name="Martinez-Gomariz M."/>
            <person name="Tran H."/>
            <person name="Ferrer M."/>
            <person name="Savchenko A."/>
            <person name="Yakunin A.F."/>
            <person name="Yakimov M.M."/>
            <person name="Golyshina O.V."/>
            <person name="Reinhardt R."/>
            <person name="Golyshin P.N."/>
        </authorList>
    </citation>
    <scope>NUCLEOTIDE SEQUENCE [LARGE SCALE GENOMIC DNA]</scope>
</reference>
<dbReference type="InterPro" id="IPR001610">
    <property type="entry name" value="PAC"/>
</dbReference>
<keyword evidence="4" id="KW-0808">Transferase</keyword>
<dbReference type="HOGENOM" id="CLU_000445_114_39_6"/>
<dbReference type="SMART" id="SM00091">
    <property type="entry name" value="PAS"/>
    <property type="match status" value="2"/>
</dbReference>
<dbReference type="SMART" id="SM00086">
    <property type="entry name" value="PAC"/>
    <property type="match status" value="2"/>
</dbReference>
<dbReference type="Pfam" id="PF08447">
    <property type="entry name" value="PAS_3"/>
    <property type="match status" value="1"/>
</dbReference>
<evidence type="ECO:0000259" key="11">
    <source>
        <dbReference type="PROSITE" id="PS50112"/>
    </source>
</evidence>
<dbReference type="SMART" id="SM00388">
    <property type="entry name" value="HisKA"/>
    <property type="match status" value="1"/>
</dbReference>
<dbReference type="GO" id="GO:0005524">
    <property type="term" value="F:ATP binding"/>
    <property type="evidence" value="ECO:0007669"/>
    <property type="project" value="UniProtKB-KW"/>
</dbReference>
<dbReference type="KEGG" id="oai:OLEAN_C11480"/>
<evidence type="ECO:0000259" key="10">
    <source>
        <dbReference type="PROSITE" id="PS50109"/>
    </source>
</evidence>
<evidence type="ECO:0000256" key="1">
    <source>
        <dbReference type="ARBA" id="ARBA00000085"/>
    </source>
</evidence>
<dbReference type="SMART" id="SM00387">
    <property type="entry name" value="HATPase_c"/>
    <property type="match status" value="1"/>
</dbReference>
<sequence>MFTQPLDSAHGGKGFGIYIPVYRASLDGLKFDGFMGSVLLIAPLLESLFPLDLIAEHNLEISINGQPLFSTNSKRHEVDPKWIQQRQFELYNLTWQLSVIPKEESVLKAYTRFSSAIITLLILLSSIAALSVYATLISRGQAYQIRNNRKIVAHLFKNLPGMAYRGFHKKNWPMEFVSEGCELLTGYSKNDFEQQRILWGELIHPDDYDFVYETVQEAAKLNMTFEMEYRILTKENRKHWVWERGEIFYSEQDNIHRIEGFITDITDNKQVERGLIESHAFSDAVVEAAVEAVITINAKGIIQAFNRAAQSMFGYTCEEIIGCHIKILMPDSPPNKYEHSIYRALKTGEIGSLSIGCETNAKCKNGVMFPIHLLVSEINSHVTKKFVAVIRDLSQQQAAENEARQHIEQLAHADRLNMLGEMAVGIAHEINQPLTAISLYAQAGKRLFEKGKHEQLSDTFDKLSEHAQRAGAVIERMQMMSKRGDRTVEVTDINMLIEDIVKLAEAEARIRDITIKIDIGINLPPVLVDKVQIQQVVLNLLRNAMDAMTSVNCRYGNTVLLRAQFNDTIEVCVIDSGCGVSKQIEENLFTPFLSTKEHGMGMGLSISQAIITEHGGQLKFYNNNSAGATFFFTLPVEK</sequence>
<evidence type="ECO:0000256" key="7">
    <source>
        <dbReference type="ARBA" id="ARBA00022840"/>
    </source>
</evidence>
<keyword evidence="6" id="KW-0418">Kinase</keyword>
<dbReference type="CDD" id="cd00130">
    <property type="entry name" value="PAS"/>
    <property type="match status" value="2"/>
</dbReference>
<dbReference type="PROSITE" id="PS50113">
    <property type="entry name" value="PAC"/>
    <property type="match status" value="1"/>
</dbReference>
<dbReference type="SUPFAM" id="SSF47384">
    <property type="entry name" value="Homodimeric domain of signal transducing histidine kinase"/>
    <property type="match status" value="1"/>
</dbReference>
<dbReference type="InterPro" id="IPR036890">
    <property type="entry name" value="HATPase_C_sf"/>
</dbReference>
<dbReference type="InterPro" id="IPR000700">
    <property type="entry name" value="PAS-assoc_C"/>
</dbReference>
<evidence type="ECO:0000259" key="12">
    <source>
        <dbReference type="PROSITE" id="PS50113"/>
    </source>
</evidence>
<keyword evidence="9" id="KW-0472">Membrane</keyword>
<dbReference type="InterPro" id="IPR003594">
    <property type="entry name" value="HATPase_dom"/>
</dbReference>
<dbReference type="Gene3D" id="1.10.287.130">
    <property type="match status" value="1"/>
</dbReference>
<evidence type="ECO:0000259" key="13">
    <source>
        <dbReference type="PROSITE" id="PS50839"/>
    </source>
</evidence>
<dbReference type="PANTHER" id="PTHR43065">
    <property type="entry name" value="SENSOR HISTIDINE KINASE"/>
    <property type="match status" value="1"/>
</dbReference>
<comment type="catalytic activity">
    <reaction evidence="1">
        <text>ATP + protein L-histidine = ADP + protein N-phospho-L-histidine.</text>
        <dbReference type="EC" id="2.7.13.3"/>
    </reaction>
</comment>
<feature type="domain" description="CHASE" evidence="13">
    <location>
        <begin position="1"/>
        <end position="48"/>
    </location>
</feature>
<dbReference type="SUPFAM" id="SSF55785">
    <property type="entry name" value="PYP-like sensor domain (PAS domain)"/>
    <property type="match status" value="2"/>
</dbReference>
<evidence type="ECO:0000256" key="3">
    <source>
        <dbReference type="ARBA" id="ARBA00022553"/>
    </source>
</evidence>
<protein>
    <recommendedName>
        <fullName evidence="2">histidine kinase</fullName>
        <ecNumber evidence="2">2.7.13.3</ecNumber>
    </recommendedName>
</protein>
<dbReference type="PROSITE" id="PS50112">
    <property type="entry name" value="PAS"/>
    <property type="match status" value="2"/>
</dbReference>
<proteinExistence type="predicted"/>